<protein>
    <submittedName>
        <fullName evidence="1">Uncharacterized protein</fullName>
    </submittedName>
</protein>
<dbReference type="EMBL" id="BAABME010000809">
    <property type="protein sequence ID" value="GAA0145636.1"/>
    <property type="molecule type" value="Genomic_DNA"/>
</dbReference>
<evidence type="ECO:0000313" key="1">
    <source>
        <dbReference type="EMBL" id="GAA0145636.1"/>
    </source>
</evidence>
<dbReference type="AlphaFoldDB" id="A0AAV3P2Q8"/>
<dbReference type="SUPFAM" id="SSF56672">
    <property type="entry name" value="DNA/RNA polymerases"/>
    <property type="match status" value="1"/>
</dbReference>
<name>A0AAV3P2Q8_LITER</name>
<keyword evidence="2" id="KW-1185">Reference proteome</keyword>
<dbReference type="Proteomes" id="UP001454036">
    <property type="component" value="Unassembled WGS sequence"/>
</dbReference>
<accession>A0AAV3P2Q8</accession>
<gene>
    <name evidence="1" type="ORF">LIER_05788</name>
</gene>
<evidence type="ECO:0000313" key="2">
    <source>
        <dbReference type="Proteomes" id="UP001454036"/>
    </source>
</evidence>
<comment type="caution">
    <text evidence="1">The sequence shown here is derived from an EMBL/GenBank/DDBJ whole genome shotgun (WGS) entry which is preliminary data.</text>
</comment>
<dbReference type="Gene3D" id="3.10.10.10">
    <property type="entry name" value="HIV Type 1 Reverse Transcriptase, subunit A, domain 1"/>
    <property type="match status" value="1"/>
</dbReference>
<reference evidence="1 2" key="1">
    <citation type="submission" date="2024-01" db="EMBL/GenBank/DDBJ databases">
        <title>The complete chloroplast genome sequence of Lithospermum erythrorhizon: insights into the phylogenetic relationship among Boraginaceae species and the maternal lineages of purple gromwells.</title>
        <authorList>
            <person name="Okada T."/>
            <person name="Watanabe K."/>
        </authorList>
    </citation>
    <scope>NUCLEOTIDE SEQUENCE [LARGE SCALE GENOMIC DNA]</scope>
</reference>
<proteinExistence type="predicted"/>
<sequence>MPGVDPTIAVLRLYVDPYYKLIEQKKMTFSVEKEEAIQEEVDKFLGADAIRELLFSTWLASMVLVPKPNGTCAQISPSSTRPVRKIATIFPASLDCWTPTHDIRWWTSWIPSKDITRYS</sequence>
<dbReference type="InterPro" id="IPR043502">
    <property type="entry name" value="DNA/RNA_pol_sf"/>
</dbReference>
<organism evidence="1 2">
    <name type="scientific">Lithospermum erythrorhizon</name>
    <name type="common">Purple gromwell</name>
    <name type="synonym">Lithospermum officinale var. erythrorhizon</name>
    <dbReference type="NCBI Taxonomy" id="34254"/>
    <lineage>
        <taxon>Eukaryota</taxon>
        <taxon>Viridiplantae</taxon>
        <taxon>Streptophyta</taxon>
        <taxon>Embryophyta</taxon>
        <taxon>Tracheophyta</taxon>
        <taxon>Spermatophyta</taxon>
        <taxon>Magnoliopsida</taxon>
        <taxon>eudicotyledons</taxon>
        <taxon>Gunneridae</taxon>
        <taxon>Pentapetalae</taxon>
        <taxon>asterids</taxon>
        <taxon>lamiids</taxon>
        <taxon>Boraginales</taxon>
        <taxon>Boraginaceae</taxon>
        <taxon>Boraginoideae</taxon>
        <taxon>Lithospermeae</taxon>
        <taxon>Lithospermum</taxon>
    </lineage>
</organism>